<accession>A0ACC0NRG0</accession>
<proteinExistence type="predicted"/>
<evidence type="ECO:0000313" key="2">
    <source>
        <dbReference type="Proteomes" id="UP001062846"/>
    </source>
</evidence>
<gene>
    <name evidence="1" type="ORF">RHMOL_Rhmol05G0175000</name>
</gene>
<dbReference type="EMBL" id="CM046392">
    <property type="protein sequence ID" value="KAI8555469.1"/>
    <property type="molecule type" value="Genomic_DNA"/>
</dbReference>
<comment type="caution">
    <text evidence="1">The sequence shown here is derived from an EMBL/GenBank/DDBJ whole genome shotgun (WGS) entry which is preliminary data.</text>
</comment>
<reference evidence="1" key="1">
    <citation type="submission" date="2022-02" db="EMBL/GenBank/DDBJ databases">
        <title>Plant Genome Project.</title>
        <authorList>
            <person name="Zhang R.-G."/>
        </authorList>
    </citation>
    <scope>NUCLEOTIDE SEQUENCE</scope>
    <source>
        <strain evidence="1">AT1</strain>
    </source>
</reference>
<protein>
    <submittedName>
        <fullName evidence="1">Uncharacterized protein</fullName>
    </submittedName>
</protein>
<name>A0ACC0NRG0_RHOML</name>
<sequence length="105" mass="11950">MRTSDFDTARRFYIDTVQNSPLQRPIKGESAIIFSSPSTKTFSFPVEGGRTMELAIAQFWSSGIGSQETIVVGFERKCCLMEVKHLSHLMPKLFFALRSLLRLLF</sequence>
<evidence type="ECO:0000313" key="1">
    <source>
        <dbReference type="EMBL" id="KAI8555469.1"/>
    </source>
</evidence>
<dbReference type="Proteomes" id="UP001062846">
    <property type="component" value="Chromosome 5"/>
</dbReference>
<keyword evidence="2" id="KW-1185">Reference proteome</keyword>
<organism evidence="1 2">
    <name type="scientific">Rhododendron molle</name>
    <name type="common">Chinese azalea</name>
    <name type="synonym">Azalea mollis</name>
    <dbReference type="NCBI Taxonomy" id="49168"/>
    <lineage>
        <taxon>Eukaryota</taxon>
        <taxon>Viridiplantae</taxon>
        <taxon>Streptophyta</taxon>
        <taxon>Embryophyta</taxon>
        <taxon>Tracheophyta</taxon>
        <taxon>Spermatophyta</taxon>
        <taxon>Magnoliopsida</taxon>
        <taxon>eudicotyledons</taxon>
        <taxon>Gunneridae</taxon>
        <taxon>Pentapetalae</taxon>
        <taxon>asterids</taxon>
        <taxon>Ericales</taxon>
        <taxon>Ericaceae</taxon>
        <taxon>Ericoideae</taxon>
        <taxon>Rhodoreae</taxon>
        <taxon>Rhododendron</taxon>
    </lineage>
</organism>